<dbReference type="Proteomes" id="UP000239209">
    <property type="component" value="Unassembled WGS sequence"/>
</dbReference>
<evidence type="ECO:0000313" key="2">
    <source>
        <dbReference type="EMBL" id="PRY31299.1"/>
    </source>
</evidence>
<accession>A0A2T0SCY5</accession>
<keyword evidence="3" id="KW-1185">Reference proteome</keyword>
<protein>
    <submittedName>
        <fullName evidence="2">Uncharacterized protein</fullName>
    </submittedName>
</protein>
<evidence type="ECO:0000256" key="1">
    <source>
        <dbReference type="SAM" id="MobiDB-lite"/>
    </source>
</evidence>
<evidence type="ECO:0000313" key="3">
    <source>
        <dbReference type="Proteomes" id="UP000239209"/>
    </source>
</evidence>
<feature type="compositionally biased region" description="Gly residues" evidence="1">
    <location>
        <begin position="145"/>
        <end position="155"/>
    </location>
</feature>
<organism evidence="2 3">
    <name type="scientific">Pseudosporangium ferrugineum</name>
    <dbReference type="NCBI Taxonomy" id="439699"/>
    <lineage>
        <taxon>Bacteria</taxon>
        <taxon>Bacillati</taxon>
        <taxon>Actinomycetota</taxon>
        <taxon>Actinomycetes</taxon>
        <taxon>Micromonosporales</taxon>
        <taxon>Micromonosporaceae</taxon>
        <taxon>Pseudosporangium</taxon>
    </lineage>
</organism>
<sequence length="270" mass="27653">MHRDAKPARRGVRGNGAGVGRPRVRGGCRLAVGNGWVRLGLGLAMGAGRSRAMAGRRLRLGQGWGRLAVGRGPWAVGRGSWVVGGGRLRLEQGCESAGRGPWAVGGGRLRLGQGWVSAGRGPWLGVGWASGRGWKPARLGRWLGPGSGIGAGRRPGGVRKRGAGPAATPDSKAERGSCGVWFRRRPGDQVDRPEAGGRGAGTAGEWLCAGGGGVAVPSAGLGFWGQRPGVIAGVTPLKTEGFVVGSGSVPTTLRCISTLDWPVPPSWMSS</sequence>
<gene>
    <name evidence="2" type="ORF">CLV70_103185</name>
</gene>
<comment type="caution">
    <text evidence="2">The sequence shown here is derived from an EMBL/GenBank/DDBJ whole genome shotgun (WGS) entry which is preliminary data.</text>
</comment>
<name>A0A2T0SCY5_9ACTN</name>
<feature type="region of interest" description="Disordered" evidence="1">
    <location>
        <begin position="145"/>
        <end position="176"/>
    </location>
</feature>
<dbReference type="EMBL" id="PVZG01000003">
    <property type="protein sequence ID" value="PRY31299.1"/>
    <property type="molecule type" value="Genomic_DNA"/>
</dbReference>
<feature type="region of interest" description="Disordered" evidence="1">
    <location>
        <begin position="1"/>
        <end position="20"/>
    </location>
</feature>
<dbReference type="AlphaFoldDB" id="A0A2T0SCY5"/>
<reference evidence="2 3" key="1">
    <citation type="submission" date="2018-03" db="EMBL/GenBank/DDBJ databases">
        <title>Genomic Encyclopedia of Archaeal and Bacterial Type Strains, Phase II (KMG-II): from individual species to whole genera.</title>
        <authorList>
            <person name="Goeker M."/>
        </authorList>
    </citation>
    <scope>NUCLEOTIDE SEQUENCE [LARGE SCALE GENOMIC DNA]</scope>
    <source>
        <strain evidence="2 3">DSM 45348</strain>
    </source>
</reference>
<proteinExistence type="predicted"/>